<feature type="binding site" description="covalent" evidence="4">
    <location>
        <position position="61"/>
    </location>
    <ligand>
        <name>heme c</name>
        <dbReference type="ChEBI" id="CHEBI:61717"/>
        <label>1</label>
    </ligand>
</feature>
<dbReference type="SUPFAM" id="SSF46626">
    <property type="entry name" value="Cytochrome c"/>
    <property type="match status" value="3"/>
</dbReference>
<dbReference type="GO" id="GO:0016614">
    <property type="term" value="F:oxidoreductase activity, acting on CH-OH group of donors"/>
    <property type="evidence" value="ECO:0007669"/>
    <property type="project" value="InterPro"/>
</dbReference>
<dbReference type="InterPro" id="IPR051459">
    <property type="entry name" value="Cytochrome_c-type_DH"/>
</dbReference>
<dbReference type="EMBL" id="SACM01000004">
    <property type="protein sequence ID" value="RVT83786.1"/>
    <property type="molecule type" value="Genomic_DNA"/>
</dbReference>
<feature type="binding site" description="covalent" evidence="4">
    <location>
        <position position="64"/>
    </location>
    <ligand>
        <name>heme c</name>
        <dbReference type="ChEBI" id="CHEBI:61717"/>
        <label>1</label>
    </ligand>
</feature>
<name>A0A3S2WN70_9BURK</name>
<reference evidence="7 8" key="1">
    <citation type="submission" date="2019-01" db="EMBL/GenBank/DDBJ databases">
        <authorList>
            <person name="Chen W.-M."/>
        </authorList>
    </citation>
    <scope>NUCLEOTIDE SEQUENCE [LARGE SCALE GENOMIC DNA]</scope>
    <source>
        <strain evidence="7 8">CCP-18</strain>
    </source>
</reference>
<keyword evidence="2 5" id="KW-0479">Metal-binding</keyword>
<evidence type="ECO:0000259" key="6">
    <source>
        <dbReference type="PROSITE" id="PS51007"/>
    </source>
</evidence>
<dbReference type="GO" id="GO:0009055">
    <property type="term" value="F:electron transfer activity"/>
    <property type="evidence" value="ECO:0007669"/>
    <property type="project" value="InterPro"/>
</dbReference>
<feature type="binding site" description="covalent" evidence="4">
    <location>
        <position position="323"/>
    </location>
    <ligand>
        <name>heme c</name>
        <dbReference type="ChEBI" id="CHEBI:61717"/>
        <label>3</label>
    </ligand>
</feature>
<gene>
    <name evidence="7" type="ORF">EOD73_14575</name>
</gene>
<dbReference type="PANTHER" id="PTHR35008:SF4">
    <property type="entry name" value="BLL4482 PROTEIN"/>
    <property type="match status" value="1"/>
</dbReference>
<feature type="binding site" description="covalent" evidence="4">
    <location>
        <position position="205"/>
    </location>
    <ligand>
        <name>heme c</name>
        <dbReference type="ChEBI" id="CHEBI:61717"/>
        <label>2</label>
    </ligand>
</feature>
<evidence type="ECO:0000313" key="8">
    <source>
        <dbReference type="Proteomes" id="UP000288587"/>
    </source>
</evidence>
<proteinExistence type="predicted"/>
<feature type="domain" description="Cytochrome c" evidence="6">
    <location>
        <begin position="47"/>
        <end position="150"/>
    </location>
</feature>
<dbReference type="PROSITE" id="PS51007">
    <property type="entry name" value="CYTC"/>
    <property type="match status" value="3"/>
</dbReference>
<feature type="binding site" description="covalent" evidence="4">
    <location>
        <position position="208"/>
    </location>
    <ligand>
        <name>heme c</name>
        <dbReference type="ChEBI" id="CHEBI:61717"/>
        <label>2</label>
    </ligand>
</feature>
<evidence type="ECO:0000256" key="5">
    <source>
        <dbReference type="PIRSR" id="PIRSR000018-51"/>
    </source>
</evidence>
<dbReference type="PIRSF" id="PIRSF000018">
    <property type="entry name" value="Mb_ADH_cyt_c"/>
    <property type="match status" value="1"/>
</dbReference>
<evidence type="ECO:0000256" key="4">
    <source>
        <dbReference type="PIRSR" id="PIRSR000018-50"/>
    </source>
</evidence>
<sequence>MSAKPSLRRRLAVSTAVAVLIGLGVLLTDDPSRREPPGAPSPVPLAERVQRGAYLATVGNCAGCHTAPGGAPYAGGLPLATPFGSAVAGNLTPDRDHGLGAWTADDFWRALHHGRGRDGRRLLPVFPYENFTHVRREDSDALFAYLQSLPPVAQPNAPQALRFPYNTALALAVWQTLHFRPGTPPPASDAPEARGAYLVNGLGHCAACHAPRNALGAQRAGLGGGDMPGQGWHAPSLHPVQGLGVTAADTVALLRDGQHRWGTAAGPMAEVVQRSTQHWRAEDLQAVASYLAQLPAEPLRDAPAGEGSARLLALGAKLYEKHCADCHGAQGEGAVDGSGRMAYPPLAGNPSLLQPTARNLARVIQEGGFAPSTAAHPRPYGMPPHRFTDTELAALLTHLRRSWGHQASTVDEVEVLRWR</sequence>
<dbReference type="OrthoDB" id="9809720at2"/>
<evidence type="ECO:0000256" key="3">
    <source>
        <dbReference type="ARBA" id="ARBA00023004"/>
    </source>
</evidence>
<comment type="cofactor">
    <cofactor evidence="4">
        <name>heme c</name>
        <dbReference type="ChEBI" id="CHEBI:61717"/>
    </cofactor>
    <text evidence="4">Binds 3 heme c groups covalently per subunit.</text>
</comment>
<dbReference type="GO" id="GO:0005506">
    <property type="term" value="F:iron ion binding"/>
    <property type="evidence" value="ECO:0007669"/>
    <property type="project" value="InterPro"/>
</dbReference>
<dbReference type="InterPro" id="IPR036909">
    <property type="entry name" value="Cyt_c-like_dom_sf"/>
</dbReference>
<keyword evidence="8" id="KW-1185">Reference proteome</keyword>
<protein>
    <submittedName>
        <fullName evidence="7">C-type cytochrome</fullName>
    </submittedName>
</protein>
<dbReference type="GO" id="GO:0020037">
    <property type="term" value="F:heme binding"/>
    <property type="evidence" value="ECO:0007669"/>
    <property type="project" value="InterPro"/>
</dbReference>
<dbReference type="InterPro" id="IPR009056">
    <property type="entry name" value="Cyt_c-like_dom"/>
</dbReference>
<organism evidence="7 8">
    <name type="scientific">Inhella crocodyli</name>
    <dbReference type="NCBI Taxonomy" id="2499851"/>
    <lineage>
        <taxon>Bacteria</taxon>
        <taxon>Pseudomonadati</taxon>
        <taxon>Pseudomonadota</taxon>
        <taxon>Betaproteobacteria</taxon>
        <taxon>Burkholderiales</taxon>
        <taxon>Sphaerotilaceae</taxon>
        <taxon>Inhella</taxon>
    </lineage>
</organism>
<feature type="binding site" description="axial binding residue" evidence="5">
    <location>
        <position position="327"/>
    </location>
    <ligand>
        <name>heme c</name>
        <dbReference type="ChEBI" id="CHEBI:61717"/>
        <label>3</label>
    </ligand>
    <ligandPart>
        <name>Fe</name>
        <dbReference type="ChEBI" id="CHEBI:18248"/>
    </ligandPart>
</feature>
<dbReference type="InterPro" id="IPR014353">
    <property type="entry name" value="Membr-bd_ADH_cyt_c"/>
</dbReference>
<dbReference type="RefSeq" id="WP_127683750.1">
    <property type="nucleotide sequence ID" value="NZ_SACM01000004.1"/>
</dbReference>
<feature type="domain" description="Cytochrome c" evidence="6">
    <location>
        <begin position="310"/>
        <end position="403"/>
    </location>
</feature>
<dbReference type="PANTHER" id="PTHR35008">
    <property type="entry name" value="BLL4482 PROTEIN-RELATED"/>
    <property type="match status" value="1"/>
</dbReference>
<keyword evidence="3 5" id="KW-0408">Iron</keyword>
<evidence type="ECO:0000256" key="1">
    <source>
        <dbReference type="ARBA" id="ARBA00022617"/>
    </source>
</evidence>
<evidence type="ECO:0000313" key="7">
    <source>
        <dbReference type="EMBL" id="RVT83786.1"/>
    </source>
</evidence>
<feature type="domain" description="Cytochrome c" evidence="6">
    <location>
        <begin position="190"/>
        <end position="295"/>
    </location>
</feature>
<dbReference type="AlphaFoldDB" id="A0A3S2WN70"/>
<keyword evidence="1 4" id="KW-0349">Heme</keyword>
<dbReference type="Pfam" id="PF00034">
    <property type="entry name" value="Cytochrom_C"/>
    <property type="match status" value="1"/>
</dbReference>
<feature type="binding site" description="covalent" evidence="4">
    <location>
        <position position="326"/>
    </location>
    <ligand>
        <name>heme c</name>
        <dbReference type="ChEBI" id="CHEBI:61717"/>
        <label>3</label>
    </ligand>
</feature>
<feature type="binding site" description="axial binding residue" evidence="5">
    <location>
        <position position="65"/>
    </location>
    <ligand>
        <name>heme c</name>
        <dbReference type="ChEBI" id="CHEBI:61717"/>
        <label>1</label>
    </ligand>
    <ligandPart>
        <name>Fe</name>
        <dbReference type="ChEBI" id="CHEBI:18248"/>
    </ligandPart>
</feature>
<comment type="caution">
    <text evidence="7">The sequence shown here is derived from an EMBL/GenBank/DDBJ whole genome shotgun (WGS) entry which is preliminary data.</text>
</comment>
<evidence type="ECO:0000256" key="2">
    <source>
        <dbReference type="ARBA" id="ARBA00022723"/>
    </source>
</evidence>
<dbReference type="Proteomes" id="UP000288587">
    <property type="component" value="Unassembled WGS sequence"/>
</dbReference>
<dbReference type="Gene3D" id="1.10.760.10">
    <property type="entry name" value="Cytochrome c-like domain"/>
    <property type="match status" value="3"/>
</dbReference>
<accession>A0A3S2WN70</accession>
<dbReference type="GO" id="GO:0016020">
    <property type="term" value="C:membrane"/>
    <property type="evidence" value="ECO:0007669"/>
    <property type="project" value="InterPro"/>
</dbReference>
<feature type="binding site" description="axial binding residue" evidence="5">
    <location>
        <position position="209"/>
    </location>
    <ligand>
        <name>heme c</name>
        <dbReference type="ChEBI" id="CHEBI:61717"/>
        <label>2</label>
    </ligand>
    <ligandPart>
        <name>Fe</name>
        <dbReference type="ChEBI" id="CHEBI:18248"/>
    </ligandPart>
</feature>